<comment type="caution">
    <text evidence="1">The sequence shown here is derived from an EMBL/GenBank/DDBJ whole genome shotgun (WGS) entry which is preliminary data.</text>
</comment>
<evidence type="ECO:0000313" key="1">
    <source>
        <dbReference type="EMBL" id="PJE77537.1"/>
    </source>
</evidence>
<sequence length="77" mass="8820">MDDFDAVAEVAKLKKLAEITRRKTKSSRLTRYKSQLLAMHQTGATAADLQRWLKSRHLNVVHSTVSRWIKKNTVNNG</sequence>
<protein>
    <recommendedName>
        <fullName evidence="2">Transposase</fullName>
    </recommendedName>
</protein>
<accession>A0A2H9T2W6</accession>
<organism evidence="1">
    <name type="scientific">invertebrate metagenome</name>
    <dbReference type="NCBI Taxonomy" id="1711999"/>
    <lineage>
        <taxon>unclassified sequences</taxon>
        <taxon>metagenomes</taxon>
        <taxon>organismal metagenomes</taxon>
    </lineage>
</organism>
<evidence type="ECO:0008006" key="2">
    <source>
        <dbReference type="Google" id="ProtNLM"/>
    </source>
</evidence>
<proteinExistence type="predicted"/>
<dbReference type="AlphaFoldDB" id="A0A2H9T2W6"/>
<reference evidence="1" key="1">
    <citation type="journal article" date="2017" name="Appl. Environ. Microbiol.">
        <title>Molecular characterization of an Endozoicomonas-like organism causing infection in king scallop Pecten maximus L.</title>
        <authorList>
            <person name="Cano I."/>
            <person name="van Aerle R."/>
            <person name="Ross S."/>
            <person name="Verner-Jeffreys D.W."/>
            <person name="Paley R.K."/>
            <person name="Rimmer G."/>
            <person name="Ryder D."/>
            <person name="Hooper P."/>
            <person name="Stone D."/>
            <person name="Feist S.W."/>
        </authorList>
    </citation>
    <scope>NUCLEOTIDE SEQUENCE</scope>
</reference>
<gene>
    <name evidence="1" type="ORF">CI610_03539</name>
</gene>
<dbReference type="EMBL" id="NSIT01000525">
    <property type="protein sequence ID" value="PJE77537.1"/>
    <property type="molecule type" value="Genomic_DNA"/>
</dbReference>
<name>A0A2H9T2W6_9ZZZZ</name>